<feature type="transmembrane region" description="Helical" evidence="2">
    <location>
        <begin position="429"/>
        <end position="451"/>
    </location>
</feature>
<keyword evidence="1" id="KW-0175">Coiled coil</keyword>
<dbReference type="RefSeq" id="WP_114958697.1">
    <property type="nucleotide sequence ID" value="NZ_JBHSJF010000007.1"/>
</dbReference>
<feature type="coiled-coil region" evidence="1">
    <location>
        <begin position="229"/>
        <end position="285"/>
    </location>
</feature>
<evidence type="ECO:0000313" key="5">
    <source>
        <dbReference type="Proteomes" id="UP001595796"/>
    </source>
</evidence>
<keyword evidence="2" id="KW-0812">Transmembrane</keyword>
<gene>
    <name evidence="4" type="ORF">ACFPFW_15615</name>
</gene>
<reference evidence="5" key="1">
    <citation type="journal article" date="2019" name="Int. J. Syst. Evol. Microbiol.">
        <title>The Global Catalogue of Microorganisms (GCM) 10K type strain sequencing project: providing services to taxonomists for standard genome sequencing and annotation.</title>
        <authorList>
            <consortium name="The Broad Institute Genomics Platform"/>
            <consortium name="The Broad Institute Genome Sequencing Center for Infectious Disease"/>
            <person name="Wu L."/>
            <person name="Ma J."/>
        </authorList>
    </citation>
    <scope>NUCLEOTIDE SEQUENCE [LARGE SCALE GENOMIC DNA]</scope>
    <source>
        <strain evidence="5">CGMCC 1.16444</strain>
    </source>
</reference>
<keyword evidence="2" id="KW-0472">Membrane</keyword>
<evidence type="ECO:0000256" key="1">
    <source>
        <dbReference type="SAM" id="Coils"/>
    </source>
</evidence>
<evidence type="ECO:0000259" key="3">
    <source>
        <dbReference type="Pfam" id="PF25994"/>
    </source>
</evidence>
<sequence>MNRHPSSTAFSQGYSEYDQNSVGRAWDLQELIAAVVNLDTLIRWRKVILAISLTVFTLGLTFIVVRPSAFIATASILVGGRNANPAAQKQFADGNTELQIQSHARDRLLAKRARLQSELQGAESVSFPRNLVAATAFEPEVQTWIDSETGLFEARRKARESELQNTQQLLKLTADEVQSLARQVELAASQQQSIDKELESVRQLASKGYYATSKLGDLDRTAATFATRKIELETQLLSRKQTVEELKQKSAQLVNDTKTDILNELQQVDADLKTAELRVANVSETLSFSGVADATVLANQIEMIQSDRTAEAVVQRLKLDEDAEFLSAPLSPFPLVSLILNINSVEPGTPEAKNLAASIVQSNLTASRFGLGSRLDIAYRADSPGRARSIANAVAALFTENPDKEASKTSLGGNEVLKDAGLIKAGPSALAILFGSAVFGIALGASAAFLLRFAELRAYARNWSQA</sequence>
<dbReference type="EMBL" id="JBHSJF010000007">
    <property type="protein sequence ID" value="MFC5069445.1"/>
    <property type="molecule type" value="Genomic_DNA"/>
</dbReference>
<keyword evidence="5" id="KW-1185">Reference proteome</keyword>
<keyword evidence="2" id="KW-1133">Transmembrane helix</keyword>
<dbReference type="InterPro" id="IPR050445">
    <property type="entry name" value="Bact_polysacc_biosynth/exp"/>
</dbReference>
<evidence type="ECO:0000313" key="4">
    <source>
        <dbReference type="EMBL" id="MFC5069445.1"/>
    </source>
</evidence>
<proteinExistence type="predicted"/>
<name>A0ABV9Z7G9_9HYPH</name>
<comment type="caution">
    <text evidence="4">The sequence shown here is derived from an EMBL/GenBank/DDBJ whole genome shotgun (WGS) entry which is preliminary data.</text>
</comment>
<organism evidence="4 5">
    <name type="scientific">Flaviflagellibacter deserti</name>
    <dbReference type="NCBI Taxonomy" id="2267266"/>
    <lineage>
        <taxon>Bacteria</taxon>
        <taxon>Pseudomonadati</taxon>
        <taxon>Pseudomonadota</taxon>
        <taxon>Alphaproteobacteria</taxon>
        <taxon>Hyphomicrobiales</taxon>
        <taxon>Flaviflagellibacter</taxon>
    </lineage>
</organism>
<feature type="transmembrane region" description="Helical" evidence="2">
    <location>
        <begin position="47"/>
        <end position="65"/>
    </location>
</feature>
<evidence type="ECO:0000256" key="2">
    <source>
        <dbReference type="SAM" id="Phobius"/>
    </source>
</evidence>
<dbReference type="PANTHER" id="PTHR32309:SF13">
    <property type="entry name" value="FERRIC ENTEROBACTIN TRANSPORT PROTEIN FEPE"/>
    <property type="match status" value="1"/>
</dbReference>
<dbReference type="PANTHER" id="PTHR32309">
    <property type="entry name" value="TYROSINE-PROTEIN KINASE"/>
    <property type="match status" value="1"/>
</dbReference>
<dbReference type="Proteomes" id="UP001595796">
    <property type="component" value="Unassembled WGS sequence"/>
</dbReference>
<dbReference type="InterPro" id="IPR058781">
    <property type="entry name" value="HH_AprE-like"/>
</dbReference>
<dbReference type="Pfam" id="PF25994">
    <property type="entry name" value="HH_AprE"/>
    <property type="match status" value="1"/>
</dbReference>
<feature type="domain" description="AprE-like long alpha-helical hairpin" evidence="3">
    <location>
        <begin position="97"/>
        <end position="282"/>
    </location>
</feature>
<accession>A0ABV9Z7G9</accession>
<protein>
    <recommendedName>
        <fullName evidence="3">AprE-like long alpha-helical hairpin domain-containing protein</fullName>
    </recommendedName>
</protein>